<dbReference type="PANTHER" id="PTHR35528:SF3">
    <property type="entry name" value="BLL1675 PROTEIN"/>
    <property type="match status" value="1"/>
</dbReference>
<sequence>MPTCPFCRRRASKRDGHDGAGRQRYACRPCGKDFTERSASAFAGYRWPAEVILLAVRWSLSHPLSAASVMELLAERGINVSTRTVLRWVQTFGPLLAAEVRKHRRPLGTRCYVDEVFFFREKAKRYLYRAVDETGQVVDVLFRQHRDTDSAGSFFRQALARTGWHPTQVISDHHQPYVKAVQAVLPEAEHVRTWLRRARGETTKPIERSHVFVRDRLRGARGVKTLATGQRFFEGFEALHALRRGHAHLAMFVPGYDPARATRHEGIRAVARAVTALGAHLIKATTATA</sequence>
<accession>A0A6J4JU31</accession>
<evidence type="ECO:0000256" key="3">
    <source>
        <dbReference type="ARBA" id="ARBA00023172"/>
    </source>
</evidence>
<protein>
    <recommendedName>
        <fullName evidence="4">DDE domain-containing protein</fullName>
    </recommendedName>
</protein>
<feature type="domain" description="DDE" evidence="4">
    <location>
        <begin position="111"/>
        <end position="246"/>
    </location>
</feature>
<proteinExistence type="predicted"/>
<dbReference type="InterPro" id="IPR052183">
    <property type="entry name" value="IS_Transposase"/>
</dbReference>
<dbReference type="GO" id="GO:0032196">
    <property type="term" value="P:transposition"/>
    <property type="evidence" value="ECO:0007669"/>
    <property type="project" value="UniProtKB-KW"/>
</dbReference>
<dbReference type="AlphaFoldDB" id="A0A6J4JU31"/>
<name>A0A6J4JU31_9CHLR</name>
<evidence type="ECO:0000259" key="4">
    <source>
        <dbReference type="Pfam" id="PF13610"/>
    </source>
</evidence>
<reference evidence="5" key="1">
    <citation type="submission" date="2020-02" db="EMBL/GenBank/DDBJ databases">
        <authorList>
            <person name="Meier V. D."/>
        </authorList>
    </citation>
    <scope>NUCLEOTIDE SEQUENCE</scope>
    <source>
        <strain evidence="5">AVDCRST_MAG77</strain>
    </source>
</reference>
<keyword evidence="2" id="KW-0238">DNA-binding</keyword>
<keyword evidence="3" id="KW-0233">DNA recombination</keyword>
<keyword evidence="1" id="KW-0815">Transposition</keyword>
<dbReference type="InterPro" id="IPR032874">
    <property type="entry name" value="DDE_dom"/>
</dbReference>
<dbReference type="GO" id="GO:0006310">
    <property type="term" value="P:DNA recombination"/>
    <property type="evidence" value="ECO:0007669"/>
    <property type="project" value="UniProtKB-KW"/>
</dbReference>
<dbReference type="InterPro" id="IPR047930">
    <property type="entry name" value="Transpos_IS6"/>
</dbReference>
<evidence type="ECO:0000256" key="2">
    <source>
        <dbReference type="ARBA" id="ARBA00023125"/>
    </source>
</evidence>
<evidence type="ECO:0000256" key="1">
    <source>
        <dbReference type="ARBA" id="ARBA00022578"/>
    </source>
</evidence>
<gene>
    <name evidence="5" type="ORF">AVDCRST_MAG77-4419</name>
</gene>
<dbReference type="Pfam" id="PF13610">
    <property type="entry name" value="DDE_Tnp_IS240"/>
    <property type="match status" value="1"/>
</dbReference>
<evidence type="ECO:0000313" key="5">
    <source>
        <dbReference type="EMBL" id="CAA9287536.1"/>
    </source>
</evidence>
<dbReference type="PANTHER" id="PTHR35528">
    <property type="entry name" value="BLL1675 PROTEIN"/>
    <property type="match status" value="1"/>
</dbReference>
<dbReference type="NCBIfam" id="NF033587">
    <property type="entry name" value="transpos_IS6"/>
    <property type="match status" value="1"/>
</dbReference>
<organism evidence="5">
    <name type="scientific">uncultured Chloroflexota bacterium</name>
    <dbReference type="NCBI Taxonomy" id="166587"/>
    <lineage>
        <taxon>Bacteria</taxon>
        <taxon>Bacillati</taxon>
        <taxon>Chloroflexota</taxon>
        <taxon>environmental samples</taxon>
    </lineage>
</organism>
<dbReference type="EMBL" id="CADCTC010000231">
    <property type="protein sequence ID" value="CAA9287536.1"/>
    <property type="molecule type" value="Genomic_DNA"/>
</dbReference>
<dbReference type="GO" id="GO:0003677">
    <property type="term" value="F:DNA binding"/>
    <property type="evidence" value="ECO:0007669"/>
    <property type="project" value="UniProtKB-KW"/>
</dbReference>